<gene>
    <name evidence="1" type="ORF">QCA50_019895</name>
</gene>
<sequence length="52" mass="6047">MIFAPIVQRAVEREWRTRGPFDIKPLINESRDLEAEIEEALAHVKLDFIPDA</sequence>
<comment type="caution">
    <text evidence="1">The sequence shown here is derived from an EMBL/GenBank/DDBJ whole genome shotgun (WGS) entry which is preliminary data.</text>
</comment>
<name>A0AAW0FA52_9APHY</name>
<accession>A0AAW0FA52</accession>
<organism evidence="1 2">
    <name type="scientific">Cerrena zonata</name>
    <dbReference type="NCBI Taxonomy" id="2478898"/>
    <lineage>
        <taxon>Eukaryota</taxon>
        <taxon>Fungi</taxon>
        <taxon>Dikarya</taxon>
        <taxon>Basidiomycota</taxon>
        <taxon>Agaricomycotina</taxon>
        <taxon>Agaricomycetes</taxon>
        <taxon>Polyporales</taxon>
        <taxon>Cerrenaceae</taxon>
        <taxon>Cerrena</taxon>
    </lineage>
</organism>
<protein>
    <submittedName>
        <fullName evidence="1">Uncharacterized protein</fullName>
    </submittedName>
</protein>
<dbReference type="Proteomes" id="UP001385951">
    <property type="component" value="Unassembled WGS sequence"/>
</dbReference>
<evidence type="ECO:0000313" key="2">
    <source>
        <dbReference type="Proteomes" id="UP001385951"/>
    </source>
</evidence>
<reference evidence="1 2" key="1">
    <citation type="submission" date="2022-09" db="EMBL/GenBank/DDBJ databases">
        <authorList>
            <person name="Palmer J.M."/>
        </authorList>
    </citation>
    <scope>NUCLEOTIDE SEQUENCE [LARGE SCALE GENOMIC DNA]</scope>
    <source>
        <strain evidence="1 2">DSM 7382</strain>
    </source>
</reference>
<proteinExistence type="predicted"/>
<keyword evidence="2" id="KW-1185">Reference proteome</keyword>
<dbReference type="EMBL" id="JASBNA010000094">
    <property type="protein sequence ID" value="KAK7677186.1"/>
    <property type="molecule type" value="Genomic_DNA"/>
</dbReference>
<evidence type="ECO:0000313" key="1">
    <source>
        <dbReference type="EMBL" id="KAK7677186.1"/>
    </source>
</evidence>
<dbReference type="AlphaFoldDB" id="A0AAW0FA52"/>